<dbReference type="EMBL" id="CP014924">
    <property type="protein sequence ID" value="ANZ66504.1"/>
    <property type="molecule type" value="Genomic_DNA"/>
</dbReference>
<dbReference type="STRING" id="240427.AYR62_13745"/>
<evidence type="ECO:0000313" key="2">
    <source>
        <dbReference type="EMBL" id="ANZ66504.1"/>
    </source>
</evidence>
<keyword evidence="1" id="KW-0472">Membrane</keyword>
<evidence type="ECO:0000313" key="3">
    <source>
        <dbReference type="Proteomes" id="UP000093267"/>
    </source>
</evidence>
<dbReference type="AlphaFoldDB" id="A0A1B2IWP1"/>
<dbReference type="KEGG" id="lpd:AYR62_13745"/>
<dbReference type="Proteomes" id="UP000093267">
    <property type="component" value="Chromosome"/>
</dbReference>
<accession>A0A1B2IWP1</accession>
<keyword evidence="1" id="KW-1133">Transmembrane helix</keyword>
<feature type="transmembrane region" description="Helical" evidence="1">
    <location>
        <begin position="38"/>
        <end position="58"/>
    </location>
</feature>
<dbReference type="RefSeq" id="WP_042522387.1">
    <property type="nucleotide sequence ID" value="NZ_CP014912.1"/>
</dbReference>
<keyword evidence="3" id="KW-1185">Reference proteome</keyword>
<reference evidence="2 3" key="1">
    <citation type="submission" date="2016-03" db="EMBL/GenBank/DDBJ databases">
        <title>Pediococcus and Lactobacillus from brewery environment - whole genome sequencing and assembly.</title>
        <authorList>
            <person name="Behr J."/>
            <person name="Geissler A.J."/>
            <person name="Vogel R.F."/>
        </authorList>
    </citation>
    <scope>NUCLEOTIDE SEQUENCE [LARGE SCALE GENOMIC DNA]</scope>
    <source>
        <strain evidence="2 3">TMW 1.1995</strain>
    </source>
</reference>
<name>A0A1B2IWP1_9LACO</name>
<protein>
    <submittedName>
        <fullName evidence="2">Uncharacterized protein</fullName>
    </submittedName>
</protein>
<keyword evidence="1" id="KW-0812">Transmembrane</keyword>
<gene>
    <name evidence="2" type="ORF">AYR63_04725</name>
</gene>
<evidence type="ECO:0000256" key="1">
    <source>
        <dbReference type="SAM" id="Phobius"/>
    </source>
</evidence>
<feature type="transmembrane region" description="Helical" evidence="1">
    <location>
        <begin position="12"/>
        <end position="32"/>
    </location>
</feature>
<organism evidence="2 3">
    <name type="scientific">Secundilactobacillus paracollinoides</name>
    <dbReference type="NCBI Taxonomy" id="240427"/>
    <lineage>
        <taxon>Bacteria</taxon>
        <taxon>Bacillati</taxon>
        <taxon>Bacillota</taxon>
        <taxon>Bacilli</taxon>
        <taxon>Lactobacillales</taxon>
        <taxon>Lactobacillaceae</taxon>
        <taxon>Secundilactobacillus</taxon>
    </lineage>
</organism>
<sequence>MRTNIMRLRQICSNYLSAILLIMGLILLVVGVGGWLGWYAAIMLAGVSLIVLALLINYEEKEVNP</sequence>
<proteinExistence type="predicted"/>